<dbReference type="PROSITE" id="PS50894">
    <property type="entry name" value="HPT"/>
    <property type="match status" value="1"/>
</dbReference>
<evidence type="ECO:0000256" key="8">
    <source>
        <dbReference type="ARBA" id="ARBA00022777"/>
    </source>
</evidence>
<dbReference type="SMART" id="SM01231">
    <property type="entry name" value="H-kinase_dim"/>
    <property type="match status" value="1"/>
</dbReference>
<dbReference type="InterPro" id="IPR004105">
    <property type="entry name" value="CheA-like_dim"/>
</dbReference>
<dbReference type="InterPro" id="IPR002545">
    <property type="entry name" value="CheW-lke_dom"/>
</dbReference>
<dbReference type="Gene3D" id="3.30.70.1110">
    <property type="entry name" value="Histidine kinase CheA-like, P2 response regulator-binding domain"/>
    <property type="match status" value="1"/>
</dbReference>
<dbReference type="EMBL" id="CP002032">
    <property type="protein sequence ID" value="ADH60976.1"/>
    <property type="molecule type" value="Genomic_DNA"/>
</dbReference>
<evidence type="ECO:0000256" key="7">
    <source>
        <dbReference type="ARBA" id="ARBA00022741"/>
    </source>
</evidence>
<evidence type="ECO:0000259" key="14">
    <source>
        <dbReference type="PROSITE" id="PS50894"/>
    </source>
</evidence>
<sequence length="660" mass="74311">MENNQYIDIFIEESQEHIENLNSNLLLLENDPKNRQIIDEIFRSAHTLKGMAATMGFENMNKLTHKMEDILQEVKNGETNISHSIMDILFKCVDTLSEMLDLISQTGEDNVAIDELIFLLSGVSSKSENKKEVLEKENNALNSDTILNVYEQDIIKEAVKDNYKAYKITVYIDKGCVMKSARAFVIFNSLEEIADIINSFPSVEDIEDEKFDDSFTLHILTKEEKENIEKRLLSIAEVSKIEVEVINVDLSKEEEESSKEVSSLQSHSFENIKKTHSFNKTSKSVRVDIDRLDTLMNLVSELIIIKTRLEGLEADNKNSETASTIEYLERITTNLHDAVMKVRMVPVERVFNRFPRMVRDLSYELGKKIILNMYGQDTEVDRTVIDEIGDPLVHLLRNSIDHGIEMPQERLQKGKSEQGTINLRAYHEGNKVVIEVSDDGRGIDIEKVKAKAVEKGIYTAEQVNDLSKDKILDLLFKPGFSTADKVTDISGRGVGLDVVKNKIESLNGSIEVLSEIDKGTKFIIKLPLTLAIIQALLVKVGDEKFAIPLNSISEIVHKKEEEIHNVQGKEVVLFRGKIIPIIRLNEILETKKISNDGNLVCVIIKKGENLACCTVDELIGQQEIVIKPLGKYLSNVKVIAGATILGDGQVALIVDANNLF</sequence>
<accession>A0ABN3Z2B2</accession>
<keyword evidence="7" id="KW-0547">Nucleotide-binding</keyword>
<dbReference type="SMART" id="SM00073">
    <property type="entry name" value="HPT"/>
    <property type="match status" value="1"/>
</dbReference>
<dbReference type="InterPro" id="IPR010808">
    <property type="entry name" value="CheA_P2-bd"/>
</dbReference>
<dbReference type="PANTHER" id="PTHR43395:SF1">
    <property type="entry name" value="CHEMOTAXIS PROTEIN CHEA"/>
    <property type="match status" value="1"/>
</dbReference>
<evidence type="ECO:0000256" key="3">
    <source>
        <dbReference type="ARBA" id="ARBA00021495"/>
    </source>
</evidence>
<reference evidence="15 16" key="1">
    <citation type="submission" date="2010-05" db="EMBL/GenBank/DDBJ databases">
        <title>Complete sequence of Thermoanaerobacter mathranii subsp. mathranii mathranii str. A3.</title>
        <authorList>
            <consortium name="US DOE Joint Genome Institute"/>
            <person name="Lucas S."/>
            <person name="Copeland A."/>
            <person name="Lapidus A."/>
            <person name="Cheng J.-F."/>
            <person name="Bruce D."/>
            <person name="Goodwin L."/>
            <person name="Pitluck S."/>
            <person name="Held B."/>
            <person name="Detter J.C."/>
            <person name="Han C."/>
            <person name="Tapia R."/>
            <person name="Land M."/>
            <person name="Hauser L."/>
            <person name="Kyrpides N."/>
            <person name="Mikhailova N."/>
            <person name="Zhou J."/>
            <person name="Hemme C."/>
            <person name="Woyke T."/>
        </authorList>
    </citation>
    <scope>NUCLEOTIDE SEQUENCE [LARGE SCALE GENOMIC DNA]</scope>
    <source>
        <strain evidence="15 16">A3</strain>
    </source>
</reference>
<evidence type="ECO:0000313" key="16">
    <source>
        <dbReference type="Proteomes" id="UP000002064"/>
    </source>
</evidence>
<dbReference type="SUPFAM" id="SSF55052">
    <property type="entry name" value="CheY-binding domain of CheA"/>
    <property type="match status" value="1"/>
</dbReference>
<dbReference type="Pfam" id="PF07194">
    <property type="entry name" value="P2"/>
    <property type="match status" value="1"/>
</dbReference>
<evidence type="ECO:0000256" key="4">
    <source>
        <dbReference type="ARBA" id="ARBA00022500"/>
    </source>
</evidence>
<proteinExistence type="predicted"/>
<evidence type="ECO:0000259" key="12">
    <source>
        <dbReference type="PROSITE" id="PS50109"/>
    </source>
</evidence>
<protein>
    <recommendedName>
        <fullName evidence="3">Chemotaxis protein CheA</fullName>
        <ecNumber evidence="2">2.7.13.3</ecNumber>
    </recommendedName>
</protein>
<dbReference type="Pfam" id="PF02895">
    <property type="entry name" value="H-kinase_dim"/>
    <property type="match status" value="1"/>
</dbReference>
<dbReference type="Pfam" id="PF01627">
    <property type="entry name" value="Hpt"/>
    <property type="match status" value="1"/>
</dbReference>
<dbReference type="SUPFAM" id="SSF47226">
    <property type="entry name" value="Histidine-containing phosphotransfer domain, HPT domain"/>
    <property type="match status" value="1"/>
</dbReference>
<name>A0ABN3Z2B2_THEM3</name>
<dbReference type="Gene3D" id="2.30.30.40">
    <property type="entry name" value="SH3 Domains"/>
    <property type="match status" value="1"/>
</dbReference>
<evidence type="ECO:0000256" key="9">
    <source>
        <dbReference type="ARBA" id="ARBA00022840"/>
    </source>
</evidence>
<dbReference type="GO" id="GO:0016301">
    <property type="term" value="F:kinase activity"/>
    <property type="evidence" value="ECO:0007669"/>
    <property type="project" value="UniProtKB-KW"/>
</dbReference>
<dbReference type="Gene3D" id="1.10.287.560">
    <property type="entry name" value="Histidine kinase CheA-like, homodimeric domain"/>
    <property type="match status" value="1"/>
</dbReference>
<keyword evidence="10" id="KW-0902">Two-component regulatory system</keyword>
<dbReference type="PROSITE" id="PS50109">
    <property type="entry name" value="HIS_KIN"/>
    <property type="match status" value="1"/>
</dbReference>
<dbReference type="PANTHER" id="PTHR43395">
    <property type="entry name" value="SENSOR HISTIDINE KINASE CHEA"/>
    <property type="match status" value="1"/>
</dbReference>
<gene>
    <name evidence="15" type="ordered locus">Tmath_1261</name>
</gene>
<dbReference type="PROSITE" id="PS50851">
    <property type="entry name" value="CHEW"/>
    <property type="match status" value="1"/>
</dbReference>
<dbReference type="InterPro" id="IPR036890">
    <property type="entry name" value="HATPase_C_sf"/>
</dbReference>
<feature type="domain" description="Histidine kinase" evidence="12">
    <location>
        <begin position="293"/>
        <end position="530"/>
    </location>
</feature>
<organism evidence="15 16">
    <name type="scientific">Thermoanaerobacter mathranii subsp. mathranii (strain DSM 11426 / CCUG 53645 / CIP 108742 / A3)</name>
    <dbReference type="NCBI Taxonomy" id="583358"/>
    <lineage>
        <taxon>Bacteria</taxon>
        <taxon>Bacillati</taxon>
        <taxon>Bacillota</taxon>
        <taxon>Clostridia</taxon>
        <taxon>Thermoanaerobacterales</taxon>
        <taxon>Thermoanaerobacteraceae</taxon>
        <taxon>Thermoanaerobacter</taxon>
    </lineage>
</organism>
<keyword evidence="9" id="KW-0067">ATP-binding</keyword>
<evidence type="ECO:0000256" key="6">
    <source>
        <dbReference type="ARBA" id="ARBA00022679"/>
    </source>
</evidence>
<dbReference type="InterPro" id="IPR003594">
    <property type="entry name" value="HATPase_dom"/>
</dbReference>
<dbReference type="CDD" id="cd00088">
    <property type="entry name" value="HPT"/>
    <property type="match status" value="1"/>
</dbReference>
<evidence type="ECO:0000259" key="13">
    <source>
        <dbReference type="PROSITE" id="PS50851"/>
    </source>
</evidence>
<dbReference type="InterPro" id="IPR004358">
    <property type="entry name" value="Sig_transdc_His_kin-like_C"/>
</dbReference>
<evidence type="ECO:0000313" key="15">
    <source>
        <dbReference type="EMBL" id="ADH60976.1"/>
    </source>
</evidence>
<dbReference type="Proteomes" id="UP000002064">
    <property type="component" value="Chromosome"/>
</dbReference>
<keyword evidence="5 11" id="KW-0597">Phosphoprotein</keyword>
<dbReference type="InterPro" id="IPR037052">
    <property type="entry name" value="CheA-like_P2_sf"/>
</dbReference>
<dbReference type="SUPFAM" id="SSF55874">
    <property type="entry name" value="ATPase domain of HSP90 chaperone/DNA topoisomerase II/histidine kinase"/>
    <property type="match status" value="1"/>
</dbReference>
<dbReference type="SMART" id="SM00387">
    <property type="entry name" value="HATPase_c"/>
    <property type="match status" value="1"/>
</dbReference>
<keyword evidence="8 15" id="KW-0418">Kinase</keyword>
<evidence type="ECO:0000256" key="1">
    <source>
        <dbReference type="ARBA" id="ARBA00000085"/>
    </source>
</evidence>
<evidence type="ECO:0000256" key="11">
    <source>
        <dbReference type="PROSITE-ProRule" id="PRU00110"/>
    </source>
</evidence>
<keyword evidence="4" id="KW-0145">Chemotaxis</keyword>
<dbReference type="Pfam" id="PF01584">
    <property type="entry name" value="CheW"/>
    <property type="match status" value="1"/>
</dbReference>
<keyword evidence="16" id="KW-1185">Reference proteome</keyword>
<comment type="catalytic activity">
    <reaction evidence="1">
        <text>ATP + protein L-histidine = ADP + protein N-phospho-L-histidine.</text>
        <dbReference type="EC" id="2.7.13.3"/>
    </reaction>
</comment>
<dbReference type="Pfam" id="PF02518">
    <property type="entry name" value="HATPase_c"/>
    <property type="match status" value="1"/>
</dbReference>
<feature type="domain" description="CheW-like" evidence="13">
    <location>
        <begin position="532"/>
        <end position="660"/>
    </location>
</feature>
<dbReference type="InterPro" id="IPR035891">
    <property type="entry name" value="CheY-binding_CheA"/>
</dbReference>
<dbReference type="Gene3D" id="3.30.565.10">
    <property type="entry name" value="Histidine kinase-like ATPase, C-terminal domain"/>
    <property type="match status" value="1"/>
</dbReference>
<evidence type="ECO:0000256" key="2">
    <source>
        <dbReference type="ARBA" id="ARBA00012438"/>
    </source>
</evidence>
<dbReference type="PRINTS" id="PR00344">
    <property type="entry name" value="BCTRLSENSOR"/>
</dbReference>
<evidence type="ECO:0000256" key="10">
    <source>
        <dbReference type="ARBA" id="ARBA00023012"/>
    </source>
</evidence>
<keyword evidence="6" id="KW-0808">Transferase</keyword>
<dbReference type="EC" id="2.7.13.3" evidence="2"/>
<dbReference type="InterPro" id="IPR036097">
    <property type="entry name" value="HisK_dim/P_sf"/>
</dbReference>
<feature type="domain" description="HPt" evidence="14">
    <location>
        <begin position="1"/>
        <end position="103"/>
    </location>
</feature>
<dbReference type="SMART" id="SM00260">
    <property type="entry name" value="CheW"/>
    <property type="match status" value="1"/>
</dbReference>
<dbReference type="CDD" id="cd00731">
    <property type="entry name" value="CheA_reg"/>
    <property type="match status" value="1"/>
</dbReference>
<dbReference type="InterPro" id="IPR051315">
    <property type="entry name" value="Bact_Chemotaxis_CheA"/>
</dbReference>
<dbReference type="SUPFAM" id="SSF50341">
    <property type="entry name" value="CheW-like"/>
    <property type="match status" value="1"/>
</dbReference>
<dbReference type="Gene3D" id="1.20.120.160">
    <property type="entry name" value="HPT domain"/>
    <property type="match status" value="1"/>
</dbReference>
<dbReference type="CDD" id="cd16916">
    <property type="entry name" value="HATPase_CheA-like"/>
    <property type="match status" value="1"/>
</dbReference>
<dbReference type="InterPro" id="IPR008207">
    <property type="entry name" value="Sig_transdc_His_kin_Hpt_dom"/>
</dbReference>
<evidence type="ECO:0000256" key="5">
    <source>
        <dbReference type="ARBA" id="ARBA00022553"/>
    </source>
</evidence>
<feature type="modified residue" description="Phosphohistidine" evidence="11">
    <location>
        <position position="46"/>
    </location>
</feature>
<dbReference type="InterPro" id="IPR036061">
    <property type="entry name" value="CheW-like_dom_sf"/>
</dbReference>
<dbReference type="InterPro" id="IPR005467">
    <property type="entry name" value="His_kinase_dom"/>
</dbReference>
<dbReference type="InterPro" id="IPR037006">
    <property type="entry name" value="CheA-like_homodim_sf"/>
</dbReference>
<dbReference type="RefSeq" id="WP_013150332.1">
    <property type="nucleotide sequence ID" value="NC_014209.1"/>
</dbReference>
<dbReference type="SUPFAM" id="SSF47384">
    <property type="entry name" value="Homodimeric domain of signal transducing histidine kinase"/>
    <property type="match status" value="1"/>
</dbReference>
<dbReference type="InterPro" id="IPR036641">
    <property type="entry name" value="HPT_dom_sf"/>
</dbReference>